<keyword evidence="3" id="KW-1185">Reference proteome</keyword>
<proteinExistence type="predicted"/>
<sequence length="140" mass="15454">MWRPETRPLRIAAAALTACLAAVAPAPARTADPAFPAIDCAALWYATADFRARYALAEGSPDEARAMARAFRDAGVALTDDPEAAVDARIDKLRPIYLLLMRRYILDGNRRARDQYVRLSGLCDDFGREKALPGHRVPDR</sequence>
<dbReference type="EMBL" id="MUAV01000009">
    <property type="protein sequence ID" value="RAP41474.1"/>
    <property type="molecule type" value="Genomic_DNA"/>
</dbReference>
<gene>
    <name evidence="2" type="ORF">BYZ73_09395</name>
</gene>
<organism evidence="2 3">
    <name type="scientific">Rhodovulum viride</name>
    <dbReference type="NCBI Taxonomy" id="1231134"/>
    <lineage>
        <taxon>Bacteria</taxon>
        <taxon>Pseudomonadati</taxon>
        <taxon>Pseudomonadota</taxon>
        <taxon>Alphaproteobacteria</taxon>
        <taxon>Rhodobacterales</taxon>
        <taxon>Paracoccaceae</taxon>
        <taxon>Rhodovulum</taxon>
    </lineage>
</organism>
<accession>A0ABX9DIC8</accession>
<reference evidence="2 3" key="1">
    <citation type="submission" date="2017-01" db="EMBL/GenBank/DDBJ databases">
        <title>Genome sequence of Rhodovulum viride JA756.</title>
        <authorList>
            <person name="Lakshmi K.V."/>
            <person name="Tushar L.D."/>
            <person name="Sasikala C."/>
            <person name="Venkataramana C."/>
        </authorList>
    </citation>
    <scope>NUCLEOTIDE SEQUENCE [LARGE SCALE GENOMIC DNA]</scope>
    <source>
        <strain evidence="2 3">JA756</strain>
    </source>
</reference>
<evidence type="ECO:0000313" key="2">
    <source>
        <dbReference type="EMBL" id="RAP41474.1"/>
    </source>
</evidence>
<keyword evidence="1" id="KW-0732">Signal</keyword>
<comment type="caution">
    <text evidence="2">The sequence shown here is derived from an EMBL/GenBank/DDBJ whole genome shotgun (WGS) entry which is preliminary data.</text>
</comment>
<feature type="chain" id="PRO_5046327585" evidence="1">
    <location>
        <begin position="31"/>
        <end position="140"/>
    </location>
</feature>
<feature type="signal peptide" evidence="1">
    <location>
        <begin position="1"/>
        <end position="30"/>
    </location>
</feature>
<protein>
    <submittedName>
        <fullName evidence="2">Uncharacterized protein</fullName>
    </submittedName>
</protein>
<evidence type="ECO:0000256" key="1">
    <source>
        <dbReference type="SAM" id="SignalP"/>
    </source>
</evidence>
<dbReference type="Proteomes" id="UP000248659">
    <property type="component" value="Unassembled WGS sequence"/>
</dbReference>
<evidence type="ECO:0000313" key="3">
    <source>
        <dbReference type="Proteomes" id="UP000248659"/>
    </source>
</evidence>
<name>A0ABX9DIC8_9RHOB</name>